<keyword evidence="2" id="KW-1185">Reference proteome</keyword>
<geneLocation type="plasmid" evidence="1 2">
    <name>megaplasmid pDF308</name>
</geneLocation>
<proteinExistence type="predicted"/>
<keyword evidence="1" id="KW-0614">Plasmid</keyword>
<dbReference type="EMBL" id="AP011530">
    <property type="protein sequence ID" value="BAI81777.1"/>
    <property type="molecule type" value="Genomic_DNA"/>
</dbReference>
<dbReference type="Proteomes" id="UP000001520">
    <property type="component" value="Plasmid megaplasmid pDF308"/>
</dbReference>
<dbReference type="RefSeq" id="WP_013008997.1">
    <property type="nucleotide sequence ID" value="NC_013940.1"/>
</dbReference>
<dbReference type="AlphaFoldDB" id="D3PEY5"/>
<sequence length="174" mass="20336">MLFNKIFKRIEKGYTFTQYDILRIADKEGWTIAHEQVNKGWITGNLKLLKIADKHGWTVAHEQAINKRVTDRIEVLKITDIYGYTVAEKQADFSGYLPNIKHILTTTNEKGLPLALYLYNSSVKLLKDVKKSFLKSEYYETYPEKITNILLNKITFYDKLNKAISRYFVQTNVC</sequence>
<protein>
    <submittedName>
        <fullName evidence="1">Uncharacterized protein</fullName>
    </submittedName>
</protein>
<evidence type="ECO:0000313" key="1">
    <source>
        <dbReference type="EMBL" id="BAI81777.1"/>
    </source>
</evidence>
<gene>
    <name evidence="1" type="ordered locus">DEFDS_P156</name>
</gene>
<dbReference type="HOGENOM" id="CLU_1537563_0_0_0"/>
<evidence type="ECO:0000313" key="2">
    <source>
        <dbReference type="Proteomes" id="UP000001520"/>
    </source>
</evidence>
<name>D3PEY5_DEFDS</name>
<accession>D3PEY5</accession>
<organism evidence="1 2">
    <name type="scientific">Deferribacter desulfuricans (strain DSM 14783 / JCM 11476 / NBRC 101012 / SSM1)</name>
    <dbReference type="NCBI Taxonomy" id="639282"/>
    <lineage>
        <taxon>Bacteria</taxon>
        <taxon>Pseudomonadati</taxon>
        <taxon>Deferribacterota</taxon>
        <taxon>Deferribacteres</taxon>
        <taxon>Deferribacterales</taxon>
        <taxon>Deferribacteraceae</taxon>
        <taxon>Deferribacter</taxon>
    </lineage>
</organism>
<dbReference type="KEGG" id="ddf:DEFDS_P156"/>
<reference evidence="1 2" key="1">
    <citation type="journal article" date="2010" name="DNA Res.">
        <title>Bacterial lifestyle in a deep-sea hydrothermal vent chimney revealed by the genome sequence of the thermophilic bacterium Deferribacter desulfuricans SSM1.</title>
        <authorList>
            <person name="Takaki Y."/>
            <person name="Shimamura S."/>
            <person name="Nakagawa S."/>
            <person name="Fukuhara Y."/>
            <person name="Horikawa H."/>
            <person name="Ankai A."/>
            <person name="Harada T."/>
            <person name="Hosoyama A."/>
            <person name="Oguchi A."/>
            <person name="Fukui S."/>
            <person name="Fujita N."/>
            <person name="Takami H."/>
            <person name="Takai K."/>
        </authorList>
    </citation>
    <scope>NUCLEOTIDE SEQUENCE [LARGE SCALE GENOMIC DNA]</scope>
    <source>
        <strain evidence="2">DSM 14783 / JCM 11476 / NBRC 101012 / SSM1</strain>
        <plasmid evidence="2">Plasmid megaplasmid pDF308</plasmid>
    </source>
</reference>